<keyword evidence="4" id="KW-0479">Metal-binding</keyword>
<dbReference type="GO" id="GO:0000981">
    <property type="term" value="F:DNA-binding transcription factor activity, RNA polymerase II-specific"/>
    <property type="evidence" value="ECO:0007669"/>
    <property type="project" value="TreeGrafter"/>
</dbReference>
<dbReference type="PROSITE" id="PS00028">
    <property type="entry name" value="ZINC_FINGER_C2H2_1"/>
    <property type="match status" value="3"/>
</dbReference>
<evidence type="ECO:0000256" key="5">
    <source>
        <dbReference type="ARBA" id="ARBA00022737"/>
    </source>
</evidence>
<feature type="domain" description="C2H2-type" evidence="13">
    <location>
        <begin position="105"/>
        <end position="127"/>
    </location>
</feature>
<dbReference type="GO" id="GO:0005634">
    <property type="term" value="C:nucleus"/>
    <property type="evidence" value="ECO:0007669"/>
    <property type="project" value="UniProtKB-SubCell"/>
</dbReference>
<dbReference type="SMART" id="SM00355">
    <property type="entry name" value="ZnF_C2H2"/>
    <property type="match status" value="4"/>
</dbReference>
<feature type="domain" description="C2H2-type" evidence="13">
    <location>
        <begin position="22"/>
        <end position="47"/>
    </location>
</feature>
<keyword evidence="6 12" id="KW-0863">Zinc-finger</keyword>
<dbReference type="Pfam" id="PF00096">
    <property type="entry name" value="zf-C2H2"/>
    <property type="match status" value="3"/>
</dbReference>
<dbReference type="InterPro" id="IPR036236">
    <property type="entry name" value="Znf_C2H2_sf"/>
</dbReference>
<evidence type="ECO:0000256" key="12">
    <source>
        <dbReference type="PROSITE-ProRule" id="PRU00042"/>
    </source>
</evidence>
<feature type="non-terminal residue" evidence="14">
    <location>
        <position position="1"/>
    </location>
</feature>
<evidence type="ECO:0000256" key="2">
    <source>
        <dbReference type="ARBA" id="ARBA00004123"/>
    </source>
</evidence>
<dbReference type="AlphaFoldDB" id="A0A146KBL9"/>
<keyword evidence="9" id="KW-0238">DNA-binding</keyword>
<evidence type="ECO:0000256" key="4">
    <source>
        <dbReference type="ARBA" id="ARBA00022723"/>
    </source>
</evidence>
<name>A0A146KBL9_9EUKA</name>
<evidence type="ECO:0000256" key="8">
    <source>
        <dbReference type="ARBA" id="ARBA00023015"/>
    </source>
</evidence>
<dbReference type="GO" id="GO:0008270">
    <property type="term" value="F:zinc ion binding"/>
    <property type="evidence" value="ECO:0007669"/>
    <property type="project" value="UniProtKB-KW"/>
</dbReference>
<dbReference type="PANTHER" id="PTHR46105:SF5">
    <property type="entry name" value="ZINC FINGER AND BTB DOMAIN-CONTAINING PROTEIN 44 ISOFORM X1"/>
    <property type="match status" value="1"/>
</dbReference>
<evidence type="ECO:0000256" key="1">
    <source>
        <dbReference type="ARBA" id="ARBA00003767"/>
    </source>
</evidence>
<feature type="non-terminal residue" evidence="14">
    <location>
        <position position="151"/>
    </location>
</feature>
<dbReference type="FunFam" id="3.30.160.60:FF:001480">
    <property type="entry name" value="Si:cabz01071911.3"/>
    <property type="match status" value="1"/>
</dbReference>
<feature type="domain" description="C2H2-type" evidence="13">
    <location>
        <begin position="132"/>
        <end position="151"/>
    </location>
</feature>
<accession>A0A146KBL9</accession>
<keyword evidence="8" id="KW-0805">Transcription regulation</keyword>
<comment type="function">
    <text evidence="1">May be involved in transcriptional regulation.</text>
</comment>
<keyword evidence="10" id="KW-0804">Transcription</keyword>
<keyword evidence="5" id="KW-0677">Repeat</keyword>
<dbReference type="FunFam" id="3.30.160.60:FF:000771">
    <property type="entry name" value="zinc finger protein 648"/>
    <property type="match status" value="1"/>
</dbReference>
<comment type="similarity">
    <text evidence="3">Belongs to the krueppel C2H2-type zinc-finger protein family.</text>
</comment>
<protein>
    <submittedName>
        <fullName evidence="14">Zinc finger, C2H2 type domain-containing protein</fullName>
    </submittedName>
</protein>
<proteinExistence type="inferred from homology"/>
<dbReference type="Gene3D" id="3.30.160.60">
    <property type="entry name" value="Classic Zinc Finger"/>
    <property type="match status" value="4"/>
</dbReference>
<feature type="domain" description="C2H2-type" evidence="13">
    <location>
        <begin position="77"/>
        <end position="104"/>
    </location>
</feature>
<keyword evidence="11" id="KW-0539">Nucleus</keyword>
<organism evidence="14">
    <name type="scientific">Trepomonas sp. PC1</name>
    <dbReference type="NCBI Taxonomy" id="1076344"/>
    <lineage>
        <taxon>Eukaryota</taxon>
        <taxon>Metamonada</taxon>
        <taxon>Diplomonadida</taxon>
        <taxon>Hexamitidae</taxon>
        <taxon>Hexamitinae</taxon>
        <taxon>Trepomonas</taxon>
    </lineage>
</organism>
<dbReference type="EMBL" id="GDID01002948">
    <property type="protein sequence ID" value="JAP93658.1"/>
    <property type="molecule type" value="Transcribed_RNA"/>
</dbReference>
<dbReference type="InterPro" id="IPR013087">
    <property type="entry name" value="Znf_C2H2_type"/>
</dbReference>
<evidence type="ECO:0000256" key="10">
    <source>
        <dbReference type="ARBA" id="ARBA00023163"/>
    </source>
</evidence>
<dbReference type="SUPFAM" id="SSF57667">
    <property type="entry name" value="beta-beta-alpha zinc fingers"/>
    <property type="match status" value="3"/>
</dbReference>
<dbReference type="InterPro" id="IPR050457">
    <property type="entry name" value="ZnFinger_BTB_dom_contain"/>
</dbReference>
<dbReference type="GO" id="GO:0000978">
    <property type="term" value="F:RNA polymerase II cis-regulatory region sequence-specific DNA binding"/>
    <property type="evidence" value="ECO:0007669"/>
    <property type="project" value="TreeGrafter"/>
</dbReference>
<evidence type="ECO:0000256" key="3">
    <source>
        <dbReference type="ARBA" id="ARBA00006991"/>
    </source>
</evidence>
<comment type="subcellular location">
    <subcellularLocation>
        <location evidence="2">Nucleus</location>
    </subcellularLocation>
</comment>
<evidence type="ECO:0000256" key="7">
    <source>
        <dbReference type="ARBA" id="ARBA00022833"/>
    </source>
</evidence>
<evidence type="ECO:0000256" key="6">
    <source>
        <dbReference type="ARBA" id="ARBA00022771"/>
    </source>
</evidence>
<evidence type="ECO:0000256" key="11">
    <source>
        <dbReference type="ARBA" id="ARBA00023242"/>
    </source>
</evidence>
<reference evidence="14" key="1">
    <citation type="submission" date="2015-07" db="EMBL/GenBank/DDBJ databases">
        <title>Adaptation to a free-living lifestyle via gene acquisitions in the diplomonad Trepomonas sp. PC1.</title>
        <authorList>
            <person name="Xu F."/>
            <person name="Jerlstrom-Hultqvist J."/>
            <person name="Kolisko M."/>
            <person name="Simpson A.G.B."/>
            <person name="Roger A.J."/>
            <person name="Svard S.G."/>
            <person name="Andersson J.O."/>
        </authorList>
    </citation>
    <scope>NUCLEOTIDE SEQUENCE</scope>
    <source>
        <strain evidence="14">PC1</strain>
    </source>
</reference>
<dbReference type="PANTHER" id="PTHR46105">
    <property type="entry name" value="AGAP004733-PA"/>
    <property type="match status" value="1"/>
</dbReference>
<evidence type="ECO:0000259" key="13">
    <source>
        <dbReference type="PROSITE" id="PS50157"/>
    </source>
</evidence>
<dbReference type="PROSITE" id="PS50157">
    <property type="entry name" value="ZINC_FINGER_C2H2_2"/>
    <property type="match status" value="5"/>
</dbReference>
<evidence type="ECO:0000313" key="14">
    <source>
        <dbReference type="EMBL" id="JAP93658.1"/>
    </source>
</evidence>
<feature type="domain" description="C2H2-type" evidence="13">
    <location>
        <begin position="49"/>
        <end position="76"/>
    </location>
</feature>
<gene>
    <name evidence="14" type="ORF">TPC1_13981</name>
</gene>
<evidence type="ECO:0000256" key="9">
    <source>
        <dbReference type="ARBA" id="ARBA00023125"/>
    </source>
</evidence>
<sequence>RQQKSIDIYLKHDCSMQQIELIQCPHCDQRFNHFEHLKQHIQTIHNNIFTCHICFKQFKQRCHLLSHLAQHTGDKRFICQICEKAFARKDTLDVHMKIHNTERAYECAQCGQKFNQRGHLLRHELVHKKVEYKCQQCQLVFQIDTELRKHY</sequence>
<keyword evidence="7" id="KW-0862">Zinc</keyword>